<dbReference type="SMART" id="SM00324">
    <property type="entry name" value="RhoGAP"/>
    <property type="match status" value="1"/>
</dbReference>
<dbReference type="EMBL" id="UYJE01002176">
    <property type="protein sequence ID" value="VDI08405.1"/>
    <property type="molecule type" value="Genomic_DNA"/>
</dbReference>
<dbReference type="InterPro" id="IPR000198">
    <property type="entry name" value="RhoGAP_dom"/>
</dbReference>
<keyword evidence="5" id="KW-1185">Reference proteome</keyword>
<accession>A0A8B6CQA1</accession>
<dbReference type="Pfam" id="PF00620">
    <property type="entry name" value="RhoGAP"/>
    <property type="match status" value="1"/>
</dbReference>
<evidence type="ECO:0000313" key="4">
    <source>
        <dbReference type="EMBL" id="VDI08405.1"/>
    </source>
</evidence>
<protein>
    <submittedName>
        <fullName evidence="4">Rho GTPase-activating protein 19</fullName>
    </submittedName>
</protein>
<dbReference type="OrthoDB" id="10061772at2759"/>
<proteinExistence type="predicted"/>
<organism evidence="4 5">
    <name type="scientific">Mytilus galloprovincialis</name>
    <name type="common">Mediterranean mussel</name>
    <dbReference type="NCBI Taxonomy" id="29158"/>
    <lineage>
        <taxon>Eukaryota</taxon>
        <taxon>Metazoa</taxon>
        <taxon>Spiralia</taxon>
        <taxon>Lophotrochozoa</taxon>
        <taxon>Mollusca</taxon>
        <taxon>Bivalvia</taxon>
        <taxon>Autobranchia</taxon>
        <taxon>Pteriomorphia</taxon>
        <taxon>Mytilida</taxon>
        <taxon>Mytiloidea</taxon>
        <taxon>Mytilidae</taxon>
        <taxon>Mytilinae</taxon>
        <taxon>Mytilus</taxon>
    </lineage>
</organism>
<evidence type="ECO:0000256" key="2">
    <source>
        <dbReference type="SAM" id="MobiDB-lite"/>
    </source>
</evidence>
<evidence type="ECO:0000259" key="3">
    <source>
        <dbReference type="PROSITE" id="PS50238"/>
    </source>
</evidence>
<keyword evidence="1" id="KW-0343">GTPase activation</keyword>
<dbReference type="Proteomes" id="UP000596742">
    <property type="component" value="Unassembled WGS sequence"/>
</dbReference>
<dbReference type="InterPro" id="IPR008936">
    <property type="entry name" value="Rho_GTPase_activation_prot"/>
</dbReference>
<dbReference type="GO" id="GO:0051056">
    <property type="term" value="P:regulation of small GTPase mediated signal transduction"/>
    <property type="evidence" value="ECO:0007669"/>
    <property type="project" value="TreeGrafter"/>
</dbReference>
<dbReference type="GO" id="GO:0005096">
    <property type="term" value="F:GTPase activator activity"/>
    <property type="evidence" value="ECO:0007669"/>
    <property type="project" value="UniProtKB-KW"/>
</dbReference>
<dbReference type="Gene3D" id="1.10.555.10">
    <property type="entry name" value="Rho GTPase activation protein"/>
    <property type="match status" value="1"/>
</dbReference>
<evidence type="ECO:0000313" key="5">
    <source>
        <dbReference type="Proteomes" id="UP000596742"/>
    </source>
</evidence>
<feature type="domain" description="Rho-GAP" evidence="3">
    <location>
        <begin position="110"/>
        <end position="298"/>
    </location>
</feature>
<gene>
    <name evidence="4" type="ORF">MGAL_10B022537</name>
</gene>
<dbReference type="PROSITE" id="PS50238">
    <property type="entry name" value="RHOGAP"/>
    <property type="match status" value="1"/>
</dbReference>
<dbReference type="AlphaFoldDB" id="A0A8B6CQA1"/>
<dbReference type="PANTHER" id="PTHR14963:SF7">
    <property type="entry name" value="RHO GTPASE-ACTIVATING PROTEIN 19"/>
    <property type="match status" value="1"/>
</dbReference>
<dbReference type="GO" id="GO:0005737">
    <property type="term" value="C:cytoplasm"/>
    <property type="evidence" value="ECO:0007669"/>
    <property type="project" value="TreeGrafter"/>
</dbReference>
<dbReference type="SUPFAM" id="SSF48350">
    <property type="entry name" value="GTPase activation domain, GAP"/>
    <property type="match status" value="1"/>
</dbReference>
<reference evidence="4" key="1">
    <citation type="submission" date="2018-11" db="EMBL/GenBank/DDBJ databases">
        <authorList>
            <person name="Alioto T."/>
            <person name="Alioto T."/>
        </authorList>
    </citation>
    <scope>NUCLEOTIDE SEQUENCE</scope>
</reference>
<dbReference type="GO" id="GO:0007165">
    <property type="term" value="P:signal transduction"/>
    <property type="evidence" value="ECO:0007669"/>
    <property type="project" value="InterPro"/>
</dbReference>
<feature type="region of interest" description="Disordered" evidence="2">
    <location>
        <begin position="357"/>
        <end position="384"/>
    </location>
</feature>
<name>A0A8B6CQA1_MYTGA</name>
<evidence type="ECO:0000256" key="1">
    <source>
        <dbReference type="ARBA" id="ARBA00022468"/>
    </source>
</evidence>
<sequence>MDYKDIQAMKYRSFRVTRNIGSPAQSVSRLTLPVNRRTRFQPSEKHVCRLQNCMPLKFKEFVKSHLSTILEIPQDDLETLMISPTAPVPQHKTTLSFSKRKAQKQSMFGSDLSPENIASVLQLINYLSQDGVISTEGLFRKTGNICRQKQLKSKLDSATLTEKYLSSLSPHDSANVLKRYIHNLPEPLLTQKFFNVYVQITNITKSTKEETMSAKIQAMQLVLHLLPSDNLNLLKPLMTLLNKAASISSNLMTAYSLGILFAPHLLCDRHSSADNLHSVLPKVSDLVSIMIENGPQIFSIPKDLSRSVANFWREMEVPNQLYYRTVQETTDSAVIDRTSPKVHVVDLCDKPKATSTLTVPFTPPTKSRKRLSSDTSDGIPEKRPTPEMFLSPLCNVLDFKPKLSKQTNSIIFSIAPGSSSKKPVARVKPIQHSPISQFFKSVPLKLQRVMSTPRSRAPMALFQSPSHCVKF</sequence>
<comment type="caution">
    <text evidence="4">The sequence shown here is derived from an EMBL/GenBank/DDBJ whole genome shotgun (WGS) entry which is preliminary data.</text>
</comment>
<dbReference type="PANTHER" id="PTHR14963">
    <property type="entry name" value="RHO GTPASE ACTIVATING PROTEIN 18,19-RELATED"/>
    <property type="match status" value="1"/>
</dbReference>